<dbReference type="Pfam" id="PF21231">
    <property type="entry name" value="GH141_M"/>
    <property type="match status" value="1"/>
</dbReference>
<evidence type="ECO:0000259" key="2">
    <source>
        <dbReference type="Pfam" id="PF13229"/>
    </source>
</evidence>
<accession>A0A2Z4G8W3</accession>
<evidence type="ECO:0000313" key="4">
    <source>
        <dbReference type="EMBL" id="AWV97657.1"/>
    </source>
</evidence>
<gene>
    <name evidence="4" type="ORF">DJ013_05550</name>
</gene>
<evidence type="ECO:0000259" key="3">
    <source>
        <dbReference type="Pfam" id="PF21231"/>
    </source>
</evidence>
<dbReference type="OrthoDB" id="9808066at2"/>
<reference evidence="4 5" key="1">
    <citation type="submission" date="2018-05" db="EMBL/GenBank/DDBJ databases">
        <title>Complete genome sequence of Arcticibacterium luteifluviistationis SM1504T, a cytophagaceae bacterium isolated from Arctic surface seawater.</title>
        <authorList>
            <person name="Li Y."/>
            <person name="Qin Q.-L."/>
        </authorList>
    </citation>
    <scope>NUCLEOTIDE SEQUENCE [LARGE SCALE GENOMIC DNA]</scope>
    <source>
        <strain evidence="4 5">SM1504</strain>
    </source>
</reference>
<dbReference type="InterPro" id="IPR039448">
    <property type="entry name" value="Beta_helix"/>
</dbReference>
<protein>
    <submittedName>
        <fullName evidence="4">Uncharacterized protein</fullName>
    </submittedName>
</protein>
<organism evidence="4 5">
    <name type="scientific">Arcticibacterium luteifluviistationis</name>
    <dbReference type="NCBI Taxonomy" id="1784714"/>
    <lineage>
        <taxon>Bacteria</taxon>
        <taxon>Pseudomonadati</taxon>
        <taxon>Bacteroidota</taxon>
        <taxon>Cytophagia</taxon>
        <taxon>Cytophagales</taxon>
        <taxon>Leadbetterellaceae</taxon>
        <taxon>Arcticibacterium</taxon>
    </lineage>
</organism>
<feature type="domain" description="Right handed beta helix" evidence="2">
    <location>
        <begin position="504"/>
        <end position="602"/>
    </location>
</feature>
<name>A0A2Z4G8W3_9BACT</name>
<keyword evidence="5" id="KW-1185">Reference proteome</keyword>
<dbReference type="EMBL" id="CP029480">
    <property type="protein sequence ID" value="AWV97657.1"/>
    <property type="molecule type" value="Genomic_DNA"/>
</dbReference>
<feature type="signal peptide" evidence="1">
    <location>
        <begin position="1"/>
        <end position="19"/>
    </location>
</feature>
<dbReference type="SUPFAM" id="SSF51126">
    <property type="entry name" value="Pectin lyase-like"/>
    <property type="match status" value="2"/>
</dbReference>
<dbReference type="InterPro" id="IPR012334">
    <property type="entry name" value="Pectin_lyas_fold"/>
</dbReference>
<dbReference type="SMART" id="SM00710">
    <property type="entry name" value="PbH1"/>
    <property type="match status" value="9"/>
</dbReference>
<dbReference type="KEGG" id="als:DJ013_05550"/>
<dbReference type="AlphaFoldDB" id="A0A2Z4G8W3"/>
<dbReference type="RefSeq" id="WP_111370759.1">
    <property type="nucleotide sequence ID" value="NZ_CP029480.1"/>
</dbReference>
<dbReference type="Proteomes" id="UP000249873">
    <property type="component" value="Chromosome"/>
</dbReference>
<feature type="chain" id="PRO_5016241564" evidence="1">
    <location>
        <begin position="20"/>
        <end position="710"/>
    </location>
</feature>
<evidence type="ECO:0000313" key="5">
    <source>
        <dbReference type="Proteomes" id="UP000249873"/>
    </source>
</evidence>
<dbReference type="PROSITE" id="PS51257">
    <property type="entry name" value="PROKAR_LIPOPROTEIN"/>
    <property type="match status" value="1"/>
</dbReference>
<dbReference type="PANTHER" id="PTHR36453:SF1">
    <property type="entry name" value="RIGHT HANDED BETA HELIX DOMAIN-CONTAINING PROTEIN"/>
    <property type="match status" value="1"/>
</dbReference>
<dbReference type="Pfam" id="PF13229">
    <property type="entry name" value="Beta_helix"/>
    <property type="match status" value="1"/>
</dbReference>
<proteinExistence type="predicted"/>
<dbReference type="InterPro" id="IPR011050">
    <property type="entry name" value="Pectin_lyase_fold/virulence"/>
</dbReference>
<keyword evidence="1" id="KW-0732">Signal</keyword>
<sequence length="710" mass="79114">MKLKLLFLVSMLYVSISCSNTESKNEIAFYVSPDGSDTQNGKSAKSPFATLEKARNTIRELKQSKKLDKAVTVYLQGGTYQLSEPFVLTAEDSGTEEFPITYSAYNNEKPIISGGLKVSQWTETKLNDYKVLVSDLSNLEGYTPFEQLWVNSHRAIQARTPNSGYLKVPMSQGEDTKEVRRSSANDFAYRQADEHYLKNADDGVAVVFNKWLEYHMPIDSIDSQNKKIVSTKKSGRAIEADDDYYLEGGRIMLDKPGEWYLDRQAKKLYYFPLEGETDVVATIPSLVNVLRLEGDAANNKFVKNIHFKGITFSHTTWILPREDELSGYSQADIQMEGALFLTGAKDCLFEACEITAIGNYGLEVSLGCTNNRILRCEIHDLGAGGVLIGPKVRPKGKVGPEGIGEEFPPVLERPSDATSNIEIADCRIYDGGKYFHCAVGIWIGQSPNNQIHHNEIYNFYYSAISTGWTWGYGPALATNNTFEYNHIHHIGKLKNGDGSVLSDLAGIYSLGNQTGTVIRNNEFHDIWAGKYGGWAIYCDEGTSNILIENNLVYRCRHAAFNQHYGKDNLVRNNIFAFADASVVMMAKIQPHTGFILKNNILLSDGTPIYAGGYEYNVEQKGAFIADSNLVWSTAGEVLGGQNRFPSRIYEPKEAVMSWLDWQKLGNDKNSIIADPGFIDPINGDFNLTKDSPALQIGFKPFPLNQAGPRE</sequence>
<dbReference type="PANTHER" id="PTHR36453">
    <property type="entry name" value="SECRETED PROTEIN-RELATED"/>
    <property type="match status" value="1"/>
</dbReference>
<dbReference type="Gene3D" id="2.160.20.10">
    <property type="entry name" value="Single-stranded right-handed beta-helix, Pectin lyase-like"/>
    <property type="match status" value="2"/>
</dbReference>
<dbReference type="InterPro" id="IPR006626">
    <property type="entry name" value="PbH1"/>
</dbReference>
<feature type="domain" description="GH141-like insertion" evidence="3">
    <location>
        <begin position="130"/>
        <end position="272"/>
    </location>
</feature>
<evidence type="ECO:0000256" key="1">
    <source>
        <dbReference type="SAM" id="SignalP"/>
    </source>
</evidence>
<dbReference type="InterPro" id="IPR048482">
    <property type="entry name" value="GH141_ins"/>
</dbReference>